<dbReference type="EMBL" id="CP111024">
    <property type="protein sequence ID" value="WAR23133.1"/>
    <property type="molecule type" value="Genomic_DNA"/>
</dbReference>
<sequence>RQNITWVSKAGGLQQNVIKPALLRHQVLYGLHTIVPARMRNKNIRYYNYPSLQKVVFLFFVQSIFHKQTHRPVEHIWHSPGHIFAGLKGEKKLVTFDVTSLDYIQGSDSRGCLDVEEPVVTILTKPSTGFIVVLKCGDIEYWTYSHDERWRFGKRLQLVQVSRATVVAICYSLSQHALYWQEQEVAGDGGNVVYNLYKRQLIEGDDVDVKLGPVSCLLTGGRKCSLYPLGHGIEELAVKCHTYLPQTQTLVLLTHHGQLVTLPGPGGEEGSSVKSVELDGCDVTGVQGIIKQFGYVGLVFTACIKFYHPETGNAVCQVDTDSETQRYTVDESGQLTVDKMRDQWLKGLDLPTSKPFLTEYWRLEQLLQDCLTKPQDMRSLPGLCVEDEVLRLVEPKCGLSPATRHAQLLLLGEHFPDRVLDTLLSNLEVIEDAIPAVRPESGRPESRAISLHEITGCMLKAIHLLVKYKRWEECVSILQEYHTHGRQFALAYQVVMAALVKHNMLGDIDTVLQKHTKLDHAKENQNVTPKVFVHKQTFIADSSVEKDNKDDGENMNSVNTDVLDAVEGGPGVTVDMVRPYIEQTLKYSVE</sequence>
<feature type="non-terminal residue" evidence="1">
    <location>
        <position position="590"/>
    </location>
</feature>
<gene>
    <name evidence="1" type="ORF">MAR_036802</name>
</gene>
<keyword evidence="2" id="KW-1185">Reference proteome</keyword>
<organism evidence="1 2">
    <name type="scientific">Mya arenaria</name>
    <name type="common">Soft-shell clam</name>
    <dbReference type="NCBI Taxonomy" id="6604"/>
    <lineage>
        <taxon>Eukaryota</taxon>
        <taxon>Metazoa</taxon>
        <taxon>Spiralia</taxon>
        <taxon>Lophotrochozoa</taxon>
        <taxon>Mollusca</taxon>
        <taxon>Bivalvia</taxon>
        <taxon>Autobranchia</taxon>
        <taxon>Heteroconchia</taxon>
        <taxon>Euheterodonta</taxon>
        <taxon>Imparidentia</taxon>
        <taxon>Neoheterodontei</taxon>
        <taxon>Myida</taxon>
        <taxon>Myoidea</taxon>
        <taxon>Myidae</taxon>
        <taxon>Mya</taxon>
    </lineage>
</organism>
<dbReference type="PANTHER" id="PTHR14696">
    <property type="entry name" value="HERMANSKY-PUDLAK SYNDROME 6 PROTEIN"/>
    <property type="match status" value="1"/>
</dbReference>
<dbReference type="InterPro" id="IPR017218">
    <property type="entry name" value="BLOC-2_complex_Hps6_subunit"/>
</dbReference>
<proteinExistence type="predicted"/>
<name>A0ABY7FLP7_MYAAR</name>
<protein>
    <submittedName>
        <fullName evidence="1">Uncharacterized protein</fullName>
    </submittedName>
</protein>
<evidence type="ECO:0000313" key="2">
    <source>
        <dbReference type="Proteomes" id="UP001164746"/>
    </source>
</evidence>
<accession>A0ABY7FLP7</accession>
<evidence type="ECO:0000313" key="1">
    <source>
        <dbReference type="EMBL" id="WAR23133.1"/>
    </source>
</evidence>
<dbReference type="PANTHER" id="PTHR14696:SF2">
    <property type="entry name" value="BLOC-2 COMPLEX MEMBER HPS6"/>
    <property type="match status" value="1"/>
</dbReference>
<reference evidence="1" key="1">
    <citation type="submission" date="2022-11" db="EMBL/GenBank/DDBJ databases">
        <title>Centuries of genome instability and evolution in soft-shell clam transmissible cancer (bioRxiv).</title>
        <authorList>
            <person name="Hart S.F.M."/>
            <person name="Yonemitsu M.A."/>
            <person name="Giersch R.M."/>
            <person name="Beal B.F."/>
            <person name="Arriagada G."/>
            <person name="Davis B.W."/>
            <person name="Ostrander E.A."/>
            <person name="Goff S.P."/>
            <person name="Metzger M.J."/>
        </authorList>
    </citation>
    <scope>NUCLEOTIDE SEQUENCE</scope>
    <source>
        <strain evidence="1">MELC-2E11</strain>
        <tissue evidence="1">Siphon/mantle</tissue>
    </source>
</reference>
<dbReference type="Proteomes" id="UP001164746">
    <property type="component" value="Chromosome 13"/>
</dbReference>